<organism evidence="1 2">
    <name type="scientific">Puccinia striiformis f. sp. tritici</name>
    <dbReference type="NCBI Taxonomy" id="168172"/>
    <lineage>
        <taxon>Eukaryota</taxon>
        <taxon>Fungi</taxon>
        <taxon>Dikarya</taxon>
        <taxon>Basidiomycota</taxon>
        <taxon>Pucciniomycotina</taxon>
        <taxon>Pucciniomycetes</taxon>
        <taxon>Pucciniales</taxon>
        <taxon>Pucciniaceae</taxon>
        <taxon>Puccinia</taxon>
    </lineage>
</organism>
<proteinExistence type="predicted"/>
<dbReference type="Proteomes" id="UP001060170">
    <property type="component" value="Chromosome 9"/>
</dbReference>
<evidence type="ECO:0000313" key="1">
    <source>
        <dbReference type="EMBL" id="KAI7948059.1"/>
    </source>
</evidence>
<comment type="caution">
    <text evidence="1">The sequence shown here is derived from an EMBL/GenBank/DDBJ whole genome shotgun (WGS) entry which is preliminary data.</text>
</comment>
<reference evidence="2" key="2">
    <citation type="journal article" date="2018" name="Mol. Plant Microbe Interact.">
        <title>Genome sequence resources for the wheat stripe rust pathogen (Puccinia striiformis f. sp. tritici) and the barley stripe rust pathogen (Puccinia striiformis f. sp. hordei).</title>
        <authorList>
            <person name="Xia C."/>
            <person name="Wang M."/>
            <person name="Yin C."/>
            <person name="Cornejo O.E."/>
            <person name="Hulbert S.H."/>
            <person name="Chen X."/>
        </authorList>
    </citation>
    <scope>NUCLEOTIDE SEQUENCE [LARGE SCALE GENOMIC DNA]</scope>
    <source>
        <strain evidence="2">93-210</strain>
    </source>
</reference>
<reference evidence="2" key="1">
    <citation type="journal article" date="2018" name="BMC Genomics">
        <title>Genomic insights into host adaptation between the wheat stripe rust pathogen (Puccinia striiformis f. sp. tritici) and the barley stripe rust pathogen (Puccinia striiformis f. sp. hordei).</title>
        <authorList>
            <person name="Xia C."/>
            <person name="Wang M."/>
            <person name="Yin C."/>
            <person name="Cornejo O.E."/>
            <person name="Hulbert S.H."/>
            <person name="Chen X."/>
        </authorList>
    </citation>
    <scope>NUCLEOTIDE SEQUENCE [LARGE SCALE GENOMIC DNA]</scope>
    <source>
        <strain evidence="2">93-210</strain>
    </source>
</reference>
<sequence length="66" mass="7724">MLQEWNMSSTIDSAFSSRSFPPIRVEKRKVRASYTRRVLQREANSAQKYLLFTNASRIEIEQGKKS</sequence>
<keyword evidence="2" id="KW-1185">Reference proteome</keyword>
<gene>
    <name evidence="1" type="ORF">MJO28_009967</name>
</gene>
<reference evidence="1 2" key="3">
    <citation type="journal article" date="2022" name="Microbiol. Spectr.">
        <title>Folding features and dynamics of 3D genome architecture in plant fungal pathogens.</title>
        <authorList>
            <person name="Xia C."/>
        </authorList>
    </citation>
    <scope>NUCLEOTIDE SEQUENCE [LARGE SCALE GENOMIC DNA]</scope>
    <source>
        <strain evidence="1 2">93-210</strain>
    </source>
</reference>
<accession>A0ACC0E8Q6</accession>
<protein>
    <submittedName>
        <fullName evidence="1">Uncharacterized protein</fullName>
    </submittedName>
</protein>
<name>A0ACC0E8Q6_9BASI</name>
<dbReference type="EMBL" id="CM045873">
    <property type="protein sequence ID" value="KAI7948059.1"/>
    <property type="molecule type" value="Genomic_DNA"/>
</dbReference>
<evidence type="ECO:0000313" key="2">
    <source>
        <dbReference type="Proteomes" id="UP001060170"/>
    </source>
</evidence>